<dbReference type="GO" id="GO:0003677">
    <property type="term" value="F:DNA binding"/>
    <property type="evidence" value="ECO:0007669"/>
    <property type="project" value="UniProtKB-KW"/>
</dbReference>
<keyword evidence="11" id="KW-1185">Reference proteome</keyword>
<dbReference type="InterPro" id="IPR009057">
    <property type="entry name" value="Homeodomain-like_sf"/>
</dbReference>
<evidence type="ECO:0000256" key="5">
    <source>
        <dbReference type="ARBA" id="ARBA00023163"/>
    </source>
</evidence>
<keyword evidence="2" id="KW-0677">Repeat</keyword>
<evidence type="ECO:0000256" key="6">
    <source>
        <dbReference type="ARBA" id="ARBA00023242"/>
    </source>
</evidence>
<dbReference type="InterPro" id="IPR017930">
    <property type="entry name" value="Myb_dom"/>
</dbReference>
<feature type="compositionally biased region" description="Polar residues" evidence="7">
    <location>
        <begin position="231"/>
        <end position="242"/>
    </location>
</feature>
<dbReference type="EMBL" id="JAXIOK010000022">
    <property type="protein sequence ID" value="KAK4744820.1"/>
    <property type="molecule type" value="Genomic_DNA"/>
</dbReference>
<feature type="region of interest" description="Disordered" evidence="7">
    <location>
        <begin position="150"/>
        <end position="170"/>
    </location>
</feature>
<evidence type="ECO:0008006" key="12">
    <source>
        <dbReference type="Google" id="ProtNLM"/>
    </source>
</evidence>
<dbReference type="SUPFAM" id="SSF46689">
    <property type="entry name" value="Homeodomain-like"/>
    <property type="match status" value="1"/>
</dbReference>
<dbReference type="GO" id="GO:0005634">
    <property type="term" value="C:nucleus"/>
    <property type="evidence" value="ECO:0007669"/>
    <property type="project" value="UniProtKB-SubCell"/>
</dbReference>
<dbReference type="InterPro" id="IPR001005">
    <property type="entry name" value="SANT/Myb"/>
</dbReference>
<dbReference type="PANTHER" id="PTHR48000">
    <property type="entry name" value="OS09G0431300 PROTEIN"/>
    <property type="match status" value="1"/>
</dbReference>
<keyword evidence="3" id="KW-0805">Transcription regulation</keyword>
<dbReference type="Gene3D" id="1.10.10.60">
    <property type="entry name" value="Homeodomain-like"/>
    <property type="match status" value="1"/>
</dbReference>
<comment type="caution">
    <text evidence="10">The sequence shown here is derived from an EMBL/GenBank/DDBJ whole genome shotgun (WGS) entry which is preliminary data.</text>
</comment>
<dbReference type="PANTHER" id="PTHR48000:SF46">
    <property type="entry name" value="TRANSCRIPTION FACTOR MYB36"/>
    <property type="match status" value="1"/>
</dbReference>
<evidence type="ECO:0000256" key="7">
    <source>
        <dbReference type="SAM" id="MobiDB-lite"/>
    </source>
</evidence>
<evidence type="ECO:0000313" key="11">
    <source>
        <dbReference type="Proteomes" id="UP001345219"/>
    </source>
</evidence>
<dbReference type="PROSITE" id="PS51294">
    <property type="entry name" value="HTH_MYB"/>
    <property type="match status" value="1"/>
</dbReference>
<dbReference type="AlphaFoldDB" id="A0AAN7JIV9"/>
<evidence type="ECO:0000313" key="10">
    <source>
        <dbReference type="EMBL" id="KAK4744820.1"/>
    </source>
</evidence>
<evidence type="ECO:0000259" key="9">
    <source>
        <dbReference type="PROSITE" id="PS51294"/>
    </source>
</evidence>
<dbReference type="CDD" id="cd00167">
    <property type="entry name" value="SANT"/>
    <property type="match status" value="1"/>
</dbReference>
<organism evidence="10 11">
    <name type="scientific">Trapa incisa</name>
    <dbReference type="NCBI Taxonomy" id="236973"/>
    <lineage>
        <taxon>Eukaryota</taxon>
        <taxon>Viridiplantae</taxon>
        <taxon>Streptophyta</taxon>
        <taxon>Embryophyta</taxon>
        <taxon>Tracheophyta</taxon>
        <taxon>Spermatophyta</taxon>
        <taxon>Magnoliopsida</taxon>
        <taxon>eudicotyledons</taxon>
        <taxon>Gunneridae</taxon>
        <taxon>Pentapetalae</taxon>
        <taxon>rosids</taxon>
        <taxon>malvids</taxon>
        <taxon>Myrtales</taxon>
        <taxon>Lythraceae</taxon>
        <taxon>Trapa</taxon>
    </lineage>
</organism>
<feature type="domain" description="HTH myb-type" evidence="9">
    <location>
        <begin position="100"/>
        <end position="126"/>
    </location>
</feature>
<comment type="subcellular location">
    <subcellularLocation>
        <location evidence="1">Nucleus</location>
    </subcellularLocation>
</comment>
<protein>
    <recommendedName>
        <fullName evidence="12">Transcription factor</fullName>
    </recommendedName>
</protein>
<proteinExistence type="predicted"/>
<evidence type="ECO:0000256" key="4">
    <source>
        <dbReference type="ARBA" id="ARBA00023125"/>
    </source>
</evidence>
<keyword evidence="6" id="KW-0539">Nucleus</keyword>
<evidence type="ECO:0000256" key="2">
    <source>
        <dbReference type="ARBA" id="ARBA00022737"/>
    </source>
</evidence>
<evidence type="ECO:0000256" key="1">
    <source>
        <dbReference type="ARBA" id="ARBA00004123"/>
    </source>
</evidence>
<keyword evidence="4" id="KW-0238">DNA-binding</keyword>
<evidence type="ECO:0000256" key="3">
    <source>
        <dbReference type="ARBA" id="ARBA00023015"/>
    </source>
</evidence>
<keyword evidence="5" id="KW-0804">Transcription</keyword>
<feature type="domain" description="Myb-like" evidence="8">
    <location>
        <begin position="100"/>
        <end position="152"/>
    </location>
</feature>
<feature type="region of interest" description="Disordered" evidence="7">
    <location>
        <begin position="223"/>
        <end position="251"/>
    </location>
</feature>
<dbReference type="PROSITE" id="PS50090">
    <property type="entry name" value="MYB_LIKE"/>
    <property type="match status" value="1"/>
</dbReference>
<reference evidence="10 11" key="1">
    <citation type="journal article" date="2023" name="Hortic Res">
        <title>Pangenome of water caltrop reveals structural variations and asymmetric subgenome divergence after allopolyploidization.</title>
        <authorList>
            <person name="Zhang X."/>
            <person name="Chen Y."/>
            <person name="Wang L."/>
            <person name="Yuan Y."/>
            <person name="Fang M."/>
            <person name="Shi L."/>
            <person name="Lu R."/>
            <person name="Comes H.P."/>
            <person name="Ma Y."/>
            <person name="Chen Y."/>
            <person name="Huang G."/>
            <person name="Zhou Y."/>
            <person name="Zheng Z."/>
            <person name="Qiu Y."/>
        </authorList>
    </citation>
    <scope>NUCLEOTIDE SEQUENCE [LARGE SCALE GENOMIC DNA]</scope>
    <source>
        <tissue evidence="10">Roots</tissue>
    </source>
</reference>
<gene>
    <name evidence="10" type="ORF">SAY87_011132</name>
</gene>
<name>A0AAN7JIV9_9MYRT</name>
<accession>A0AAN7JIV9</accession>
<evidence type="ECO:0000259" key="8">
    <source>
        <dbReference type="PROSITE" id="PS50090"/>
    </source>
</evidence>
<sequence>MPVALRTSLLHKVVSKGTKTMWCCWSTNDFGKMDCGGTENEKTVHLAEAKDGLIQEVEVTNRSMSINPSLLLVPPSLLSCRKPRGGISQPAMGRAPCCDKANVKKGPWSPEEDAKLKSYIEQHGTGGNWIALPQKMGKQRKEYTRRRRNNIAVKKGESENNYKESFECPNSFSSNQTAPYLPELPDAAIQMITMPNYSNLEEAADLDIHTSIRKLTMKTGRPEEGLPQYFVGQSSSSASQNPNRDHEPQPAAALSCAIDVVHPQFVGAEGTQCFFDPQRQLGGLEFLLAEDTRTEWNSGSSLIQPDFINMGSSNWSGIQQQYLLPESSSSLSNYNTGYSMVQ</sequence>
<feature type="compositionally biased region" description="Basic and acidic residues" evidence="7">
    <location>
        <begin position="154"/>
        <end position="166"/>
    </location>
</feature>
<dbReference type="Proteomes" id="UP001345219">
    <property type="component" value="Chromosome 9"/>
</dbReference>
<dbReference type="Pfam" id="PF00249">
    <property type="entry name" value="Myb_DNA-binding"/>
    <property type="match status" value="1"/>
</dbReference>